<sequence>MEEKRRVLEMLQAGSIGVEEAMDLLSALEGTRPEPRPPARLLKVRVEAEEEGRAVKVHLNLPLALAPLVESFLPEEAKLTLGRQGVNLKDLLALLKEGVPEGKLVEVEAEEEEGPVRILVEVV</sequence>
<feature type="domain" description="YvlB/LiaX N-terminal" evidence="1">
    <location>
        <begin position="2"/>
        <end position="31"/>
    </location>
</feature>
<name>A0A0M9AFX2_THEAQ</name>
<dbReference type="Pfam" id="PF22746">
    <property type="entry name" value="SHOCT-like_DUF2089-C"/>
    <property type="match status" value="1"/>
</dbReference>
<proteinExistence type="predicted"/>
<dbReference type="EMBL" id="LHCI01000106">
    <property type="protein sequence ID" value="KOX89921.1"/>
    <property type="molecule type" value="Genomic_DNA"/>
</dbReference>
<protein>
    <recommendedName>
        <fullName evidence="1">YvlB/LiaX N-terminal domain-containing protein</fullName>
    </recommendedName>
</protein>
<comment type="caution">
    <text evidence="2">The sequence shown here is derived from an EMBL/GenBank/DDBJ whole genome shotgun (WGS) entry which is preliminary data.</text>
</comment>
<dbReference type="RefSeq" id="WP_053767617.1">
    <property type="nucleotide sequence ID" value="NZ_LHCI01000106.1"/>
</dbReference>
<reference evidence="2 3" key="1">
    <citation type="submission" date="2015-07" db="EMBL/GenBank/DDBJ databases">
        <authorList>
            <person name="Noorani M."/>
        </authorList>
    </citation>
    <scope>NUCLEOTIDE SEQUENCE [LARGE SCALE GENOMIC DNA]</scope>
    <source>
        <strain evidence="3">ATCC 25104 / DSM 625 / JCM 10724 / NBRC 103206 / NCIMB 11243 / YT-1</strain>
    </source>
</reference>
<dbReference type="InterPro" id="IPR053959">
    <property type="entry name" value="YvlB/LiaX_N"/>
</dbReference>
<evidence type="ECO:0000259" key="1">
    <source>
        <dbReference type="Pfam" id="PF22746"/>
    </source>
</evidence>
<dbReference type="AlphaFoldDB" id="A0A0M9AFX2"/>
<dbReference type="Proteomes" id="UP000037685">
    <property type="component" value="Unassembled WGS sequence"/>
</dbReference>
<accession>A0A0M9AFX2</accession>
<dbReference type="PATRIC" id="fig|271.14.peg.1179"/>
<evidence type="ECO:0000313" key="2">
    <source>
        <dbReference type="EMBL" id="KOX89921.1"/>
    </source>
</evidence>
<organism evidence="2 3">
    <name type="scientific">Thermus aquaticus</name>
    <dbReference type="NCBI Taxonomy" id="271"/>
    <lineage>
        <taxon>Bacteria</taxon>
        <taxon>Thermotogati</taxon>
        <taxon>Deinococcota</taxon>
        <taxon>Deinococci</taxon>
        <taxon>Thermales</taxon>
        <taxon>Thermaceae</taxon>
        <taxon>Thermus</taxon>
    </lineage>
</organism>
<evidence type="ECO:0000313" key="3">
    <source>
        <dbReference type="Proteomes" id="UP000037685"/>
    </source>
</evidence>
<gene>
    <name evidence="2" type="ORF">BVI061214_01104</name>
</gene>